<keyword evidence="13 17" id="KW-0472">Membrane</keyword>
<dbReference type="Gene3D" id="1.10.510.10">
    <property type="entry name" value="Transferase(Phosphotransferase) domain 1"/>
    <property type="match status" value="1"/>
</dbReference>
<keyword evidence="9" id="KW-0418">Kinase</keyword>
<evidence type="ECO:0000256" key="8">
    <source>
        <dbReference type="ARBA" id="ARBA00022741"/>
    </source>
</evidence>
<reference evidence="19 20" key="1">
    <citation type="submission" date="2020-02" db="EMBL/GenBank/DDBJ databases">
        <authorList>
            <person name="Ma Q."/>
            <person name="Huang Y."/>
            <person name="Song X."/>
            <person name="Pei D."/>
        </authorList>
    </citation>
    <scope>NUCLEOTIDE SEQUENCE [LARGE SCALE GENOMIC DNA]</scope>
    <source>
        <strain evidence="19">Sxm20200214</strain>
        <tissue evidence="19">Leaf</tissue>
    </source>
</reference>
<evidence type="ECO:0000256" key="13">
    <source>
        <dbReference type="ARBA" id="ARBA00023136"/>
    </source>
</evidence>
<dbReference type="SUPFAM" id="SSF56112">
    <property type="entry name" value="Protein kinase-like (PK-like)"/>
    <property type="match status" value="1"/>
</dbReference>
<dbReference type="OrthoDB" id="4062651at2759"/>
<dbReference type="Gene3D" id="3.30.200.20">
    <property type="entry name" value="Phosphorylase Kinase, domain 1"/>
    <property type="match status" value="1"/>
</dbReference>
<keyword evidence="10 16" id="KW-0067">ATP-binding</keyword>
<keyword evidence="14" id="KW-0325">Glycoprotein</keyword>
<sequence>MMGVDWVQQKVASADEAEHGLECPTFPWPHDGILSPYDHASIRRGHQVYQQVCASCHSMSLISYRDLVGVAYTEEEAKAMAAEIEVVDGPNDEDKRRVTLQSLFACGEIAMPKMLNDEAVEYEDGTPATEAQMGKDVVSFLSWAAEPEMEVRKLKKLKRHYKRLGVSFNAGSMTNVCVCVDGFQVDILTVIGSTSSCILQETEMSWDRAILENSSASCERNVSIPVSRYALSIEDGSPTLEAIEKALKDGFEVMFTTECWECKESHGACGYNDSSRAFVCYCVDGPSNHTCDSGIPKKRPYTPTKSVLTTQNKPALTTQNKLGIGFGVGFLGAALLAIAVLCFIWRRKRLAAQNISKGLSTSSIYPTMEMGTGVACGFVGFRKSESSHHPRDHQLKALVQLKQYSYSEVKKITKSFSHTIGTGGFGTVYGGNLCNGRKVAVKVLKNFKSSGEDFINEVASMSQTSHVNIVSLLGFCYEGCKRAIVYEFLENGSLDQFISKKSSLNLDTSTLYSIALGVARGLEYMHHGCKTRIVHFDIKPQNILLDDNLCPKVSDFGLAKLCEKRESILSLLDTRGTIGYIAPELVSRIYGRVSYKSDVYSYGMLVLEMIGARNKETVETDASDASSTYFPDWIYKDLVEGEHTWVTGDATKEEKEVAKKMILVGLWCIQPCPSNRPLMNRVVEMMEGRLDAIEVPPKHSLQLSAAPLAESSWLSEENSDYSEVLL</sequence>
<dbReference type="GO" id="GO:0046872">
    <property type="term" value="F:metal ion binding"/>
    <property type="evidence" value="ECO:0007669"/>
    <property type="project" value="UniProtKB-KW"/>
</dbReference>
<dbReference type="AlphaFoldDB" id="A0A8X7USG8"/>
<keyword evidence="2" id="KW-0723">Serine/threonine-protein kinase</keyword>
<keyword evidence="7" id="KW-0732">Signal</keyword>
<dbReference type="GO" id="GO:0016020">
    <property type="term" value="C:membrane"/>
    <property type="evidence" value="ECO:0007669"/>
    <property type="project" value="UniProtKB-SubCell"/>
</dbReference>
<keyword evidence="5 17" id="KW-0812">Transmembrane</keyword>
<dbReference type="SMART" id="SM00220">
    <property type="entry name" value="S_TKc"/>
    <property type="match status" value="1"/>
</dbReference>
<dbReference type="InterPro" id="IPR045874">
    <property type="entry name" value="LRK10/LRL21-25-like"/>
</dbReference>
<evidence type="ECO:0000256" key="9">
    <source>
        <dbReference type="ARBA" id="ARBA00022777"/>
    </source>
</evidence>
<evidence type="ECO:0000256" key="17">
    <source>
        <dbReference type="SAM" id="Phobius"/>
    </source>
</evidence>
<evidence type="ECO:0000256" key="14">
    <source>
        <dbReference type="ARBA" id="ARBA00023180"/>
    </source>
</evidence>
<evidence type="ECO:0000256" key="2">
    <source>
        <dbReference type="ARBA" id="ARBA00022527"/>
    </source>
</evidence>
<organism evidence="19 20">
    <name type="scientific">Brassica carinata</name>
    <name type="common">Ethiopian mustard</name>
    <name type="synonym">Abyssinian cabbage</name>
    <dbReference type="NCBI Taxonomy" id="52824"/>
    <lineage>
        <taxon>Eukaryota</taxon>
        <taxon>Viridiplantae</taxon>
        <taxon>Streptophyta</taxon>
        <taxon>Embryophyta</taxon>
        <taxon>Tracheophyta</taxon>
        <taxon>Spermatophyta</taxon>
        <taxon>Magnoliopsida</taxon>
        <taxon>eudicotyledons</taxon>
        <taxon>Gunneridae</taxon>
        <taxon>Pentapetalae</taxon>
        <taxon>rosids</taxon>
        <taxon>malvids</taxon>
        <taxon>Brassicales</taxon>
        <taxon>Brassicaceae</taxon>
        <taxon>Brassiceae</taxon>
        <taxon>Brassica</taxon>
    </lineage>
</organism>
<dbReference type="FunFam" id="1.10.510.10:FF:000590">
    <property type="entry name" value="PR5-like receptor kinase"/>
    <property type="match status" value="1"/>
</dbReference>
<feature type="binding site" evidence="16">
    <location>
        <position position="442"/>
    </location>
    <ligand>
        <name>ATP</name>
        <dbReference type="ChEBI" id="CHEBI:30616"/>
    </ligand>
</feature>
<dbReference type="GO" id="GO:0020037">
    <property type="term" value="F:heme binding"/>
    <property type="evidence" value="ECO:0007669"/>
    <property type="project" value="InterPro"/>
</dbReference>
<dbReference type="FunFam" id="3.30.200.20:FF:000178">
    <property type="entry name" value="serine/threonine-protein kinase PBS1-like"/>
    <property type="match status" value="1"/>
</dbReference>
<evidence type="ECO:0000256" key="16">
    <source>
        <dbReference type="PROSITE-ProRule" id="PRU10141"/>
    </source>
</evidence>
<feature type="binding site" description="covalent" evidence="15">
    <location>
        <position position="57"/>
    </location>
    <ligand>
        <name>heme c</name>
        <dbReference type="ChEBI" id="CHEBI:61717"/>
    </ligand>
</feature>
<keyword evidence="11 17" id="KW-1133">Transmembrane helix</keyword>
<dbReference type="PROSITE" id="PS50011">
    <property type="entry name" value="PROTEIN_KINASE_DOM"/>
    <property type="match status" value="1"/>
</dbReference>
<feature type="binding site" description="covalent" evidence="15">
    <location>
        <position position="53"/>
    </location>
    <ligand>
        <name>heme c</name>
        <dbReference type="ChEBI" id="CHEBI:61717"/>
    </ligand>
</feature>
<dbReference type="Pfam" id="PF14380">
    <property type="entry name" value="WAK_assoc"/>
    <property type="match status" value="1"/>
</dbReference>
<accession>A0A8X7USG8</accession>
<dbReference type="PRINTS" id="PR00603">
    <property type="entry name" value="CYTOCHROMEC1"/>
</dbReference>
<dbReference type="InterPro" id="IPR008271">
    <property type="entry name" value="Ser/Thr_kinase_AS"/>
</dbReference>
<evidence type="ECO:0000256" key="7">
    <source>
        <dbReference type="ARBA" id="ARBA00022729"/>
    </source>
</evidence>
<keyword evidence="4" id="KW-0808">Transferase</keyword>
<evidence type="ECO:0000256" key="6">
    <source>
        <dbReference type="ARBA" id="ARBA00022723"/>
    </source>
</evidence>
<keyword evidence="12 15" id="KW-0408">Iron</keyword>
<dbReference type="Pfam" id="PF07714">
    <property type="entry name" value="PK_Tyr_Ser-Thr"/>
    <property type="match status" value="1"/>
</dbReference>
<keyword evidence="3 15" id="KW-0349">Heme</keyword>
<feature type="transmembrane region" description="Helical" evidence="17">
    <location>
        <begin position="322"/>
        <end position="345"/>
    </location>
</feature>
<dbReference type="InterPro" id="IPR011009">
    <property type="entry name" value="Kinase-like_dom_sf"/>
</dbReference>
<protein>
    <recommendedName>
        <fullName evidence="18">Protein kinase domain-containing protein</fullName>
    </recommendedName>
</protein>
<evidence type="ECO:0000256" key="12">
    <source>
        <dbReference type="ARBA" id="ARBA00023004"/>
    </source>
</evidence>
<dbReference type="Pfam" id="PF02167">
    <property type="entry name" value="Cytochrom_C1"/>
    <property type="match status" value="2"/>
</dbReference>
<dbReference type="GO" id="GO:0005524">
    <property type="term" value="F:ATP binding"/>
    <property type="evidence" value="ECO:0007669"/>
    <property type="project" value="UniProtKB-UniRule"/>
</dbReference>
<keyword evidence="20" id="KW-1185">Reference proteome</keyword>
<name>A0A8X7USG8_BRACI</name>
<evidence type="ECO:0000256" key="10">
    <source>
        <dbReference type="ARBA" id="ARBA00022840"/>
    </source>
</evidence>
<evidence type="ECO:0000256" key="15">
    <source>
        <dbReference type="PIRSR" id="PIRSR602326-1"/>
    </source>
</evidence>
<evidence type="ECO:0000256" key="1">
    <source>
        <dbReference type="ARBA" id="ARBA00004479"/>
    </source>
</evidence>
<feature type="domain" description="Protein kinase" evidence="18">
    <location>
        <begin position="414"/>
        <end position="690"/>
    </location>
</feature>
<dbReference type="InterPro" id="IPR036909">
    <property type="entry name" value="Cyt_c-like_dom_sf"/>
</dbReference>
<evidence type="ECO:0000256" key="11">
    <source>
        <dbReference type="ARBA" id="ARBA00022989"/>
    </source>
</evidence>
<evidence type="ECO:0000259" key="18">
    <source>
        <dbReference type="PROSITE" id="PS50011"/>
    </source>
</evidence>
<evidence type="ECO:0000313" key="20">
    <source>
        <dbReference type="Proteomes" id="UP000886595"/>
    </source>
</evidence>
<comment type="subcellular location">
    <subcellularLocation>
        <location evidence="1">Membrane</location>
        <topology evidence="1">Single-pass type I membrane protein</topology>
    </subcellularLocation>
</comment>
<evidence type="ECO:0000256" key="3">
    <source>
        <dbReference type="ARBA" id="ARBA00022617"/>
    </source>
</evidence>
<keyword evidence="6 15" id="KW-0479">Metal-binding</keyword>
<dbReference type="Gene3D" id="1.10.760.10">
    <property type="entry name" value="Cytochrome c-like domain"/>
    <property type="match status" value="2"/>
</dbReference>
<dbReference type="GO" id="GO:0009055">
    <property type="term" value="F:electron transfer activity"/>
    <property type="evidence" value="ECO:0007669"/>
    <property type="project" value="InterPro"/>
</dbReference>
<gene>
    <name evidence="19" type="ORF">Bca52824_046470</name>
</gene>
<proteinExistence type="predicted"/>
<feature type="binding site" description="covalent" evidence="15">
    <location>
        <position position="56"/>
    </location>
    <ligand>
        <name>heme c</name>
        <dbReference type="ChEBI" id="CHEBI:61717"/>
    </ligand>
</feature>
<dbReference type="EMBL" id="JAAMPC010000010">
    <property type="protein sequence ID" value="KAG2286866.1"/>
    <property type="molecule type" value="Genomic_DNA"/>
</dbReference>
<dbReference type="InterPro" id="IPR002326">
    <property type="entry name" value="Cyt_c1"/>
</dbReference>
<dbReference type="InterPro" id="IPR032872">
    <property type="entry name" value="WAK_assoc_C"/>
</dbReference>
<dbReference type="PROSITE" id="PS00107">
    <property type="entry name" value="PROTEIN_KINASE_ATP"/>
    <property type="match status" value="1"/>
</dbReference>
<evidence type="ECO:0000256" key="5">
    <source>
        <dbReference type="ARBA" id="ARBA00022692"/>
    </source>
</evidence>
<dbReference type="InterPro" id="IPR001245">
    <property type="entry name" value="Ser-Thr/Tyr_kinase_cat_dom"/>
</dbReference>
<comment type="caution">
    <text evidence="19">The sequence shown here is derived from an EMBL/GenBank/DDBJ whole genome shotgun (WGS) entry which is preliminary data.</text>
</comment>
<evidence type="ECO:0000313" key="19">
    <source>
        <dbReference type="EMBL" id="KAG2286866.1"/>
    </source>
</evidence>
<dbReference type="InterPro" id="IPR017441">
    <property type="entry name" value="Protein_kinase_ATP_BS"/>
</dbReference>
<dbReference type="InterPro" id="IPR000719">
    <property type="entry name" value="Prot_kinase_dom"/>
</dbReference>
<dbReference type="PROSITE" id="PS00108">
    <property type="entry name" value="PROTEIN_KINASE_ST"/>
    <property type="match status" value="1"/>
</dbReference>
<evidence type="ECO:0000256" key="4">
    <source>
        <dbReference type="ARBA" id="ARBA00022679"/>
    </source>
</evidence>
<keyword evidence="8 16" id="KW-0547">Nucleotide-binding</keyword>
<dbReference type="GO" id="GO:0004674">
    <property type="term" value="F:protein serine/threonine kinase activity"/>
    <property type="evidence" value="ECO:0007669"/>
    <property type="project" value="UniProtKB-KW"/>
</dbReference>
<dbReference type="PANTHER" id="PTHR27009">
    <property type="entry name" value="RUST RESISTANCE KINASE LR10-RELATED"/>
    <property type="match status" value="1"/>
</dbReference>
<dbReference type="SUPFAM" id="SSF46626">
    <property type="entry name" value="Cytochrome c"/>
    <property type="match status" value="1"/>
</dbReference>
<dbReference type="Proteomes" id="UP000886595">
    <property type="component" value="Unassembled WGS sequence"/>
</dbReference>
<comment type="cofactor">
    <cofactor evidence="15">
        <name>heme c</name>
        <dbReference type="ChEBI" id="CHEBI:61717"/>
    </cofactor>
    <text evidence="15">Binds 1 heme c group covalently per subunit.</text>
</comment>